<dbReference type="SUPFAM" id="SSF55315">
    <property type="entry name" value="L30e-like"/>
    <property type="match status" value="1"/>
</dbReference>
<evidence type="ECO:0000256" key="1">
    <source>
        <dbReference type="ARBA" id="ARBA00007228"/>
    </source>
</evidence>
<accession>A0ABV1FX93</accession>
<dbReference type="Gene3D" id="3.30.1330.30">
    <property type="match status" value="1"/>
</dbReference>
<dbReference type="Gene3D" id="3.40.1280.10">
    <property type="match status" value="1"/>
</dbReference>
<keyword evidence="3" id="KW-0808">Transferase</keyword>
<dbReference type="RefSeq" id="WP_349225882.1">
    <property type="nucleotide sequence ID" value="NZ_JBBNFG020000003.1"/>
</dbReference>
<dbReference type="EMBL" id="JBBNGE010000013">
    <property type="protein sequence ID" value="MEQ2507778.1"/>
    <property type="molecule type" value="Genomic_DNA"/>
</dbReference>
<evidence type="ECO:0000256" key="3">
    <source>
        <dbReference type="ARBA" id="ARBA00022679"/>
    </source>
</evidence>
<dbReference type="InterPro" id="IPR029064">
    <property type="entry name" value="Ribosomal_eL30-like_sf"/>
</dbReference>
<proteinExistence type="inferred from homology"/>
<evidence type="ECO:0000259" key="4">
    <source>
        <dbReference type="SMART" id="SM00967"/>
    </source>
</evidence>
<dbReference type="CDD" id="cd18109">
    <property type="entry name" value="SpoU-like_RNA-MTase"/>
    <property type="match status" value="1"/>
</dbReference>
<dbReference type="GO" id="GO:0032259">
    <property type="term" value="P:methylation"/>
    <property type="evidence" value="ECO:0007669"/>
    <property type="project" value="UniProtKB-KW"/>
</dbReference>
<evidence type="ECO:0000313" key="6">
    <source>
        <dbReference type="Proteomes" id="UP001465717"/>
    </source>
</evidence>
<keyword evidence="2 5" id="KW-0489">Methyltransferase</keyword>
<sequence length="267" mass="29761">MISKNKIKYIRSLELKKNRNKEGKFVAEGFKVVDDLLALQPADLIVATQEWLHDKHLADQTEVIEVTEEELKKVSFLQHPQQVLAVFRQDTGCNKQDSNNSQEETEEKNFGFSKINTQELSLALDGVQDPGNLGTIIRIADWFGITHIYCSQDTADVYNPKVVQATMGSIARVKVEYGNLLALVESLPADVPVYGTLLDGDNIYQQQLENRGLIVMGNEGKGISPALAKKVNRRLLIPNFPEGRATADSLNVAIATAITCSEFRRNF</sequence>
<organism evidence="5 6">
    <name type="scientific">Segatella sinensis</name>
    <dbReference type="NCBI Taxonomy" id="3085167"/>
    <lineage>
        <taxon>Bacteria</taxon>
        <taxon>Pseudomonadati</taxon>
        <taxon>Bacteroidota</taxon>
        <taxon>Bacteroidia</taxon>
        <taxon>Bacteroidales</taxon>
        <taxon>Prevotellaceae</taxon>
        <taxon>Segatella</taxon>
    </lineage>
</organism>
<dbReference type="InterPro" id="IPR001537">
    <property type="entry name" value="SpoU_MeTrfase"/>
</dbReference>
<gene>
    <name evidence="5" type="ORF">AAAT87_05685</name>
</gene>
<comment type="caution">
    <text evidence="5">The sequence shown here is derived from an EMBL/GenBank/DDBJ whole genome shotgun (WGS) entry which is preliminary data.</text>
</comment>
<dbReference type="InterPro" id="IPR051259">
    <property type="entry name" value="rRNA_Methyltransferase"/>
</dbReference>
<comment type="similarity">
    <text evidence="1">Belongs to the class IV-like SAM-binding methyltransferase superfamily. RNA methyltransferase TrmH family.</text>
</comment>
<name>A0ABV1FX93_9BACT</name>
<dbReference type="Proteomes" id="UP001465717">
    <property type="component" value="Unassembled WGS sequence"/>
</dbReference>
<dbReference type="InterPro" id="IPR053888">
    <property type="entry name" value="MRM3-like_sub_bind"/>
</dbReference>
<evidence type="ECO:0000256" key="2">
    <source>
        <dbReference type="ARBA" id="ARBA00022603"/>
    </source>
</evidence>
<reference evidence="5 6" key="1">
    <citation type="submission" date="2024-04" db="EMBL/GenBank/DDBJ databases">
        <title>Human intestinal bacterial collection.</title>
        <authorList>
            <person name="Pauvert C."/>
            <person name="Hitch T.C.A."/>
            <person name="Clavel T."/>
        </authorList>
    </citation>
    <scope>NUCLEOTIDE SEQUENCE [LARGE SCALE GENOMIC DNA]</scope>
    <source>
        <strain evidence="5 6">CLA-AA-H174</strain>
    </source>
</reference>
<dbReference type="PANTHER" id="PTHR43191:SF2">
    <property type="entry name" value="RRNA METHYLTRANSFERASE 3, MITOCHONDRIAL"/>
    <property type="match status" value="1"/>
</dbReference>
<feature type="domain" description="RNA 2-O ribose methyltransferase substrate binding" evidence="4">
    <location>
        <begin position="26"/>
        <end position="93"/>
    </location>
</feature>
<protein>
    <submittedName>
        <fullName evidence="5">RNA methyltransferase</fullName>
    </submittedName>
</protein>
<dbReference type="SMART" id="SM00967">
    <property type="entry name" value="SpoU_sub_bind"/>
    <property type="match status" value="1"/>
</dbReference>
<dbReference type="Pfam" id="PF22435">
    <property type="entry name" value="MRM3-like_sub_bind"/>
    <property type="match status" value="1"/>
</dbReference>
<dbReference type="InterPro" id="IPR029028">
    <property type="entry name" value="Alpha/beta_knot_MTases"/>
</dbReference>
<dbReference type="InterPro" id="IPR029026">
    <property type="entry name" value="tRNA_m1G_MTases_N"/>
</dbReference>
<keyword evidence="6" id="KW-1185">Reference proteome</keyword>
<dbReference type="PANTHER" id="PTHR43191">
    <property type="entry name" value="RRNA METHYLTRANSFERASE 3"/>
    <property type="match status" value="1"/>
</dbReference>
<dbReference type="SUPFAM" id="SSF75217">
    <property type="entry name" value="alpha/beta knot"/>
    <property type="match status" value="1"/>
</dbReference>
<dbReference type="GO" id="GO:0008168">
    <property type="term" value="F:methyltransferase activity"/>
    <property type="evidence" value="ECO:0007669"/>
    <property type="project" value="UniProtKB-KW"/>
</dbReference>
<dbReference type="Pfam" id="PF00588">
    <property type="entry name" value="SpoU_methylase"/>
    <property type="match status" value="1"/>
</dbReference>
<evidence type="ECO:0000313" key="5">
    <source>
        <dbReference type="EMBL" id="MEQ2507778.1"/>
    </source>
</evidence>
<dbReference type="InterPro" id="IPR013123">
    <property type="entry name" value="SpoU_subst-bd"/>
</dbReference>